<evidence type="ECO:0000313" key="2">
    <source>
        <dbReference type="EMBL" id="TNN49298.1"/>
    </source>
</evidence>
<evidence type="ECO:0000313" key="3">
    <source>
        <dbReference type="Proteomes" id="UP000314294"/>
    </source>
</evidence>
<comment type="caution">
    <text evidence="2">The sequence shown here is derived from an EMBL/GenBank/DDBJ whole genome shotgun (WGS) entry which is preliminary data.</text>
</comment>
<gene>
    <name evidence="2" type="ORF">EYF80_040473</name>
</gene>
<feature type="compositionally biased region" description="Basic and acidic residues" evidence="1">
    <location>
        <begin position="14"/>
        <end position="28"/>
    </location>
</feature>
<reference evidence="2 3" key="1">
    <citation type="submission" date="2019-03" db="EMBL/GenBank/DDBJ databases">
        <title>First draft genome of Liparis tanakae, snailfish: a comprehensive survey of snailfish specific genes.</title>
        <authorList>
            <person name="Kim W."/>
            <person name="Song I."/>
            <person name="Jeong J.-H."/>
            <person name="Kim D."/>
            <person name="Kim S."/>
            <person name="Ryu S."/>
            <person name="Song J.Y."/>
            <person name="Lee S.K."/>
        </authorList>
    </citation>
    <scope>NUCLEOTIDE SEQUENCE [LARGE SCALE GENOMIC DNA]</scope>
    <source>
        <tissue evidence="2">Muscle</tissue>
    </source>
</reference>
<evidence type="ECO:0000256" key="1">
    <source>
        <dbReference type="SAM" id="MobiDB-lite"/>
    </source>
</evidence>
<sequence>MPLHHHHRLHHPQRHEYRSNPERHKERTTTSASFPVSQVWFKGRGATCEVAPSAAAPSKTLVPASMGRTPEEQLRRRAVAPHESFSTGRLRRGETQLSAR</sequence>
<organism evidence="2 3">
    <name type="scientific">Liparis tanakae</name>
    <name type="common">Tanaka's snailfish</name>
    <dbReference type="NCBI Taxonomy" id="230148"/>
    <lineage>
        <taxon>Eukaryota</taxon>
        <taxon>Metazoa</taxon>
        <taxon>Chordata</taxon>
        <taxon>Craniata</taxon>
        <taxon>Vertebrata</taxon>
        <taxon>Euteleostomi</taxon>
        <taxon>Actinopterygii</taxon>
        <taxon>Neopterygii</taxon>
        <taxon>Teleostei</taxon>
        <taxon>Neoteleostei</taxon>
        <taxon>Acanthomorphata</taxon>
        <taxon>Eupercaria</taxon>
        <taxon>Perciformes</taxon>
        <taxon>Cottioidei</taxon>
        <taxon>Cottales</taxon>
        <taxon>Liparidae</taxon>
        <taxon>Liparis</taxon>
    </lineage>
</organism>
<dbReference type="Proteomes" id="UP000314294">
    <property type="component" value="Unassembled WGS sequence"/>
</dbReference>
<keyword evidence="3" id="KW-1185">Reference proteome</keyword>
<feature type="region of interest" description="Disordered" evidence="1">
    <location>
        <begin position="1"/>
        <end position="32"/>
    </location>
</feature>
<dbReference type="AlphaFoldDB" id="A0A4Z2G6W9"/>
<protein>
    <submittedName>
        <fullName evidence="2">Uncharacterized protein</fullName>
    </submittedName>
</protein>
<feature type="compositionally biased region" description="Basic residues" evidence="1">
    <location>
        <begin position="1"/>
        <end position="13"/>
    </location>
</feature>
<accession>A0A4Z2G6W9</accession>
<name>A0A4Z2G6W9_9TELE</name>
<feature type="region of interest" description="Disordered" evidence="1">
    <location>
        <begin position="52"/>
        <end position="100"/>
    </location>
</feature>
<proteinExistence type="predicted"/>
<dbReference type="EMBL" id="SRLO01000661">
    <property type="protein sequence ID" value="TNN49298.1"/>
    <property type="molecule type" value="Genomic_DNA"/>
</dbReference>